<organism evidence="1">
    <name type="scientific">Arundo donax</name>
    <name type="common">Giant reed</name>
    <name type="synonym">Donax arundinaceus</name>
    <dbReference type="NCBI Taxonomy" id="35708"/>
    <lineage>
        <taxon>Eukaryota</taxon>
        <taxon>Viridiplantae</taxon>
        <taxon>Streptophyta</taxon>
        <taxon>Embryophyta</taxon>
        <taxon>Tracheophyta</taxon>
        <taxon>Spermatophyta</taxon>
        <taxon>Magnoliopsida</taxon>
        <taxon>Liliopsida</taxon>
        <taxon>Poales</taxon>
        <taxon>Poaceae</taxon>
        <taxon>PACMAD clade</taxon>
        <taxon>Arundinoideae</taxon>
        <taxon>Arundineae</taxon>
        <taxon>Arundo</taxon>
    </lineage>
</organism>
<proteinExistence type="predicted"/>
<dbReference type="EMBL" id="GBRH01254313">
    <property type="protein sequence ID" value="JAD43582.1"/>
    <property type="molecule type" value="Transcribed_RNA"/>
</dbReference>
<name>A0A0A9A966_ARUDO</name>
<sequence length="36" mass="4100">MLGHTFHQLKILMVGDPQDQKISLLNHTERTGQSQP</sequence>
<reference evidence="1" key="2">
    <citation type="journal article" date="2015" name="Data Brief">
        <title>Shoot transcriptome of the giant reed, Arundo donax.</title>
        <authorList>
            <person name="Barrero R.A."/>
            <person name="Guerrero F.D."/>
            <person name="Moolhuijzen P."/>
            <person name="Goolsby J.A."/>
            <person name="Tidwell J."/>
            <person name="Bellgard S.E."/>
            <person name="Bellgard M.I."/>
        </authorList>
    </citation>
    <scope>NUCLEOTIDE SEQUENCE</scope>
    <source>
        <tissue evidence="1">Shoot tissue taken approximately 20 cm above the soil surface</tissue>
    </source>
</reference>
<evidence type="ECO:0000313" key="1">
    <source>
        <dbReference type="EMBL" id="JAD43582.1"/>
    </source>
</evidence>
<dbReference type="AlphaFoldDB" id="A0A0A9A966"/>
<protein>
    <submittedName>
        <fullName evidence="1">Uncharacterized protein</fullName>
    </submittedName>
</protein>
<reference evidence="1" key="1">
    <citation type="submission" date="2014-09" db="EMBL/GenBank/DDBJ databases">
        <authorList>
            <person name="Magalhaes I.L.F."/>
            <person name="Oliveira U."/>
            <person name="Santos F.R."/>
            <person name="Vidigal T.H.D.A."/>
            <person name="Brescovit A.D."/>
            <person name="Santos A.J."/>
        </authorList>
    </citation>
    <scope>NUCLEOTIDE SEQUENCE</scope>
    <source>
        <tissue evidence="1">Shoot tissue taken approximately 20 cm above the soil surface</tissue>
    </source>
</reference>
<accession>A0A0A9A966</accession>